<gene>
    <name evidence="1" type="ORF">PG999_011861</name>
</gene>
<comment type="caution">
    <text evidence="1">The sequence shown here is derived from an EMBL/GenBank/DDBJ whole genome shotgun (WGS) entry which is preliminary data.</text>
</comment>
<protein>
    <recommendedName>
        <fullName evidence="3">Hemerythrin-like domain-containing protein</fullName>
    </recommendedName>
</protein>
<evidence type="ECO:0000313" key="1">
    <source>
        <dbReference type="EMBL" id="KAK8101487.1"/>
    </source>
</evidence>
<accession>A0AAW0QLH2</accession>
<proteinExistence type="predicted"/>
<organism evidence="1 2">
    <name type="scientific">Apiospora kogelbergensis</name>
    <dbReference type="NCBI Taxonomy" id="1337665"/>
    <lineage>
        <taxon>Eukaryota</taxon>
        <taxon>Fungi</taxon>
        <taxon>Dikarya</taxon>
        <taxon>Ascomycota</taxon>
        <taxon>Pezizomycotina</taxon>
        <taxon>Sordariomycetes</taxon>
        <taxon>Xylariomycetidae</taxon>
        <taxon>Amphisphaeriales</taxon>
        <taxon>Apiosporaceae</taxon>
        <taxon>Apiospora</taxon>
    </lineage>
</organism>
<reference evidence="1 2" key="1">
    <citation type="submission" date="2023-01" db="EMBL/GenBank/DDBJ databases">
        <title>Analysis of 21 Apiospora genomes using comparative genomics revels a genus with tremendous synthesis potential of carbohydrate active enzymes and secondary metabolites.</title>
        <authorList>
            <person name="Sorensen T."/>
        </authorList>
    </citation>
    <scope>NUCLEOTIDE SEQUENCE [LARGE SCALE GENOMIC DNA]</scope>
    <source>
        <strain evidence="1 2">CBS 117206</strain>
    </source>
</reference>
<dbReference type="AlphaFoldDB" id="A0AAW0QLH2"/>
<evidence type="ECO:0008006" key="3">
    <source>
        <dbReference type="Google" id="ProtNLM"/>
    </source>
</evidence>
<dbReference type="EMBL" id="JAQQWP010000009">
    <property type="protein sequence ID" value="KAK8101487.1"/>
    <property type="molecule type" value="Genomic_DNA"/>
</dbReference>
<evidence type="ECO:0000313" key="2">
    <source>
        <dbReference type="Proteomes" id="UP001392437"/>
    </source>
</evidence>
<keyword evidence="2" id="KW-1185">Reference proteome</keyword>
<dbReference type="Proteomes" id="UP001392437">
    <property type="component" value="Unassembled WGS sequence"/>
</dbReference>
<name>A0AAW0QLH2_9PEZI</name>
<sequence length="164" mass="18048">MGSDMSFLGLYCKAIGSDLVKGRGGRGEGKAIHPTKPAPLYQGKDGGIALPSRSFAKVGRAVKMMDGCDDIGRMKEYLQAKKSDFKITELLEIMDSFKDALHSHLKSEPLAIVALASTAPRRILLAYWASLRLLVELRADSFWMDQIMSTLFQAYKSGGMLEFP</sequence>